<dbReference type="PANTHER" id="PTHR30466">
    <property type="entry name" value="FLAVIN REDUCTASE"/>
    <property type="match status" value="1"/>
</dbReference>
<dbReference type="AlphaFoldDB" id="A0A2U2DU39"/>
<dbReference type="GO" id="GO:0042602">
    <property type="term" value="F:riboflavin reductase (NADPH) activity"/>
    <property type="evidence" value="ECO:0007669"/>
    <property type="project" value="TreeGrafter"/>
</dbReference>
<evidence type="ECO:0000256" key="1">
    <source>
        <dbReference type="ARBA" id="ARBA00023002"/>
    </source>
</evidence>
<dbReference type="SMART" id="SM00903">
    <property type="entry name" value="Flavin_Reduct"/>
    <property type="match status" value="1"/>
</dbReference>
<dbReference type="InterPro" id="IPR050268">
    <property type="entry name" value="NADH-dep_flavin_reductase"/>
</dbReference>
<dbReference type="EMBL" id="QFBC01000003">
    <property type="protein sequence ID" value="PWE56822.1"/>
    <property type="molecule type" value="Genomic_DNA"/>
</dbReference>
<evidence type="ECO:0000259" key="2">
    <source>
        <dbReference type="SMART" id="SM00903"/>
    </source>
</evidence>
<comment type="caution">
    <text evidence="3">The sequence shown here is derived from an EMBL/GenBank/DDBJ whole genome shotgun (WGS) entry which is preliminary data.</text>
</comment>
<keyword evidence="4" id="KW-1185">Reference proteome</keyword>
<dbReference type="Pfam" id="PF01613">
    <property type="entry name" value="Flavin_Reduct"/>
    <property type="match status" value="1"/>
</dbReference>
<reference evidence="3 4" key="1">
    <citation type="submission" date="2018-05" db="EMBL/GenBank/DDBJ databases">
        <title>The draft genome of strain NS-104.</title>
        <authorList>
            <person name="Hang P."/>
            <person name="Jiang J."/>
        </authorList>
    </citation>
    <scope>NUCLEOTIDE SEQUENCE [LARGE SCALE GENOMIC DNA]</scope>
    <source>
        <strain evidence="3 4">NS-104</strain>
    </source>
</reference>
<name>A0A2U2DU39_9HYPH</name>
<gene>
    <name evidence="3" type="ORF">DEM27_09150</name>
</gene>
<feature type="domain" description="Flavin reductase like" evidence="2">
    <location>
        <begin position="1"/>
        <end position="148"/>
    </location>
</feature>
<keyword evidence="1" id="KW-0560">Oxidoreductase</keyword>
<evidence type="ECO:0000313" key="3">
    <source>
        <dbReference type="EMBL" id="PWE56822.1"/>
    </source>
</evidence>
<dbReference type="InterPro" id="IPR002563">
    <property type="entry name" value="Flavin_Rdtase-like_dom"/>
</dbReference>
<dbReference type="OrthoDB" id="9789254at2"/>
<keyword evidence="3" id="KW-0503">Monooxygenase</keyword>
<sequence length="149" mass="15931">MSRYAGHVQIVTTALGEARRGVTITAACSVSDNPASVLVCLNGSNPNNEIFFSSGVFALNSLHADQQVLADAFAGRPAMDGEARFALAEWQVMATGAPVLSDAAVAFDCRVTEMKRMSTHAVLFGQVEAIHFGPRKPSLIYLDRGYRAL</sequence>
<protein>
    <submittedName>
        <fullName evidence="3">4-hydroxyphenylacetate 3-monooxygenase</fullName>
    </submittedName>
</protein>
<dbReference type="InterPro" id="IPR012349">
    <property type="entry name" value="Split_barrel_FMN-bd"/>
</dbReference>
<organism evidence="3 4">
    <name type="scientific">Metarhizobium album</name>
    <dbReference type="NCBI Taxonomy" id="2182425"/>
    <lineage>
        <taxon>Bacteria</taxon>
        <taxon>Pseudomonadati</taxon>
        <taxon>Pseudomonadota</taxon>
        <taxon>Alphaproteobacteria</taxon>
        <taxon>Hyphomicrobiales</taxon>
        <taxon>Rhizobiaceae</taxon>
        <taxon>Metarhizobium</taxon>
    </lineage>
</organism>
<dbReference type="PANTHER" id="PTHR30466:SF1">
    <property type="entry name" value="FMN REDUCTASE (NADH) RUTF"/>
    <property type="match status" value="1"/>
</dbReference>
<dbReference type="GO" id="GO:0006208">
    <property type="term" value="P:pyrimidine nucleobase catabolic process"/>
    <property type="evidence" value="ECO:0007669"/>
    <property type="project" value="TreeGrafter"/>
</dbReference>
<accession>A0A2U2DU39</accession>
<evidence type="ECO:0000313" key="4">
    <source>
        <dbReference type="Proteomes" id="UP000245252"/>
    </source>
</evidence>
<dbReference type="Gene3D" id="2.30.110.10">
    <property type="entry name" value="Electron Transport, Fmn-binding Protein, Chain A"/>
    <property type="match status" value="1"/>
</dbReference>
<proteinExistence type="predicted"/>
<dbReference type="GO" id="GO:0010181">
    <property type="term" value="F:FMN binding"/>
    <property type="evidence" value="ECO:0007669"/>
    <property type="project" value="InterPro"/>
</dbReference>
<dbReference type="RefSeq" id="WP_109458197.1">
    <property type="nucleotide sequence ID" value="NZ_QFBC01000003.1"/>
</dbReference>
<dbReference type="GO" id="GO:0004497">
    <property type="term" value="F:monooxygenase activity"/>
    <property type="evidence" value="ECO:0007669"/>
    <property type="project" value="UniProtKB-KW"/>
</dbReference>
<dbReference type="Proteomes" id="UP000245252">
    <property type="component" value="Unassembled WGS sequence"/>
</dbReference>
<dbReference type="SUPFAM" id="SSF50475">
    <property type="entry name" value="FMN-binding split barrel"/>
    <property type="match status" value="1"/>
</dbReference>